<reference evidence="2 3" key="1">
    <citation type="submission" date="2012-02" db="EMBL/GenBank/DDBJ databases">
        <title>Whole genome shotgun sequence of Gordonia sputi NBRC 100414.</title>
        <authorList>
            <person name="Yoshida I."/>
            <person name="Hosoyama A."/>
            <person name="Tsuchikane K."/>
            <person name="Katsumata H."/>
            <person name="Yamazaki S."/>
            <person name="Fujita N."/>
        </authorList>
    </citation>
    <scope>NUCLEOTIDE SEQUENCE [LARGE SCALE GENOMIC DNA]</scope>
    <source>
        <strain evidence="2 3">NBRC 100414</strain>
    </source>
</reference>
<keyword evidence="3" id="KW-1185">Reference proteome</keyword>
<feature type="chain" id="PRO_5003599226" evidence="1">
    <location>
        <begin position="26"/>
        <end position="160"/>
    </location>
</feature>
<evidence type="ECO:0000313" key="2">
    <source>
        <dbReference type="EMBL" id="GAB39808.1"/>
    </source>
</evidence>
<feature type="signal peptide" evidence="1">
    <location>
        <begin position="1"/>
        <end position="25"/>
    </location>
</feature>
<evidence type="ECO:0000313" key="3">
    <source>
        <dbReference type="Proteomes" id="UP000005845"/>
    </source>
</evidence>
<gene>
    <name evidence="2" type="ORF">GOSPT_080_00240</name>
</gene>
<name>H5U250_9ACTN</name>
<evidence type="ECO:0000256" key="1">
    <source>
        <dbReference type="SAM" id="SignalP"/>
    </source>
</evidence>
<protein>
    <submittedName>
        <fullName evidence="2">Uncharacterized protein</fullName>
    </submittedName>
</protein>
<proteinExistence type="predicted"/>
<comment type="caution">
    <text evidence="2">The sequence shown here is derived from an EMBL/GenBank/DDBJ whole genome shotgun (WGS) entry which is preliminary data.</text>
</comment>
<dbReference type="Proteomes" id="UP000005845">
    <property type="component" value="Unassembled WGS sequence"/>
</dbReference>
<dbReference type="EMBL" id="BAFC01000080">
    <property type="protein sequence ID" value="GAB39808.1"/>
    <property type="molecule type" value="Genomic_DNA"/>
</dbReference>
<dbReference type="eggNOG" id="ENOG5031VZT">
    <property type="taxonomic scope" value="Bacteria"/>
</dbReference>
<keyword evidence="1" id="KW-0732">Signal</keyword>
<organism evidence="2 3">
    <name type="scientific">Gordonia sputi NBRC 100414</name>
    <dbReference type="NCBI Taxonomy" id="1089453"/>
    <lineage>
        <taxon>Bacteria</taxon>
        <taxon>Bacillati</taxon>
        <taxon>Actinomycetota</taxon>
        <taxon>Actinomycetes</taxon>
        <taxon>Mycobacteriales</taxon>
        <taxon>Gordoniaceae</taxon>
        <taxon>Gordonia</taxon>
    </lineage>
</organism>
<sequence length="160" mass="16482">MKRKIIAGVLAAGAAATFAAGPVSAAPAPDPLSELIGTLLAGSSDPNPGAPVKPSPNGVASMSVKVYSWFGRDLGPALYDTGFAPGVVWSARDRSNAEVKGKNCQIEVQYPGTGYATYKTAECQGDVGSNTKLYRTPGHYSIVVVDRVSGASKTSSFTIE</sequence>
<dbReference type="RefSeq" id="WP_005206684.1">
    <property type="nucleotide sequence ID" value="NZ_BAFC01000080.1"/>
</dbReference>
<accession>H5U250</accession>
<dbReference type="AlphaFoldDB" id="H5U250"/>